<organism evidence="2">
    <name type="scientific">Opuntia streptacantha</name>
    <name type="common">Prickly pear cactus</name>
    <name type="synonym">Opuntia cardona</name>
    <dbReference type="NCBI Taxonomy" id="393608"/>
    <lineage>
        <taxon>Eukaryota</taxon>
        <taxon>Viridiplantae</taxon>
        <taxon>Streptophyta</taxon>
        <taxon>Embryophyta</taxon>
        <taxon>Tracheophyta</taxon>
        <taxon>Spermatophyta</taxon>
        <taxon>Magnoliopsida</taxon>
        <taxon>eudicotyledons</taxon>
        <taxon>Gunneridae</taxon>
        <taxon>Pentapetalae</taxon>
        <taxon>Caryophyllales</taxon>
        <taxon>Cactineae</taxon>
        <taxon>Cactaceae</taxon>
        <taxon>Opuntioideae</taxon>
        <taxon>Opuntia</taxon>
    </lineage>
</organism>
<reference evidence="2" key="1">
    <citation type="journal article" date="2013" name="J. Plant Res.">
        <title>Effect of fungi and light on seed germination of three Opuntia species from semiarid lands of central Mexico.</title>
        <authorList>
            <person name="Delgado-Sanchez P."/>
            <person name="Jimenez-Bremont J.F."/>
            <person name="Guerrero-Gonzalez Mde L."/>
            <person name="Flores J."/>
        </authorList>
    </citation>
    <scope>NUCLEOTIDE SEQUENCE</scope>
    <source>
        <tissue evidence="2">Cladode</tissue>
    </source>
</reference>
<dbReference type="EMBL" id="GISG01107306">
    <property type="protein sequence ID" value="MBA4637894.1"/>
    <property type="molecule type" value="Transcribed_RNA"/>
</dbReference>
<evidence type="ECO:0000256" key="1">
    <source>
        <dbReference type="SAM" id="Phobius"/>
    </source>
</evidence>
<accession>A0A7C8Z9X4</accession>
<keyword evidence="1" id="KW-1133">Transmembrane helix</keyword>
<evidence type="ECO:0000313" key="2">
    <source>
        <dbReference type="EMBL" id="MBA4637894.1"/>
    </source>
</evidence>
<proteinExistence type="predicted"/>
<feature type="transmembrane region" description="Helical" evidence="1">
    <location>
        <begin position="26"/>
        <end position="45"/>
    </location>
</feature>
<keyword evidence="1" id="KW-0472">Membrane</keyword>
<dbReference type="AlphaFoldDB" id="A0A7C8Z9X4"/>
<protein>
    <submittedName>
        <fullName evidence="2">Uncharacterized protein</fullName>
    </submittedName>
</protein>
<reference evidence="2" key="2">
    <citation type="submission" date="2020-07" db="EMBL/GenBank/DDBJ databases">
        <authorList>
            <person name="Vera ALvarez R."/>
            <person name="Arias-Moreno D.M."/>
            <person name="Jimenez-Jacinto V."/>
            <person name="Jimenez-Bremont J.F."/>
            <person name="Swaminathan K."/>
            <person name="Moose S.P."/>
            <person name="Guerrero-Gonzalez M.L."/>
            <person name="Marino-Ramirez L."/>
            <person name="Landsman D."/>
            <person name="Rodriguez-Kessler M."/>
            <person name="Delgado-Sanchez P."/>
        </authorList>
    </citation>
    <scope>NUCLEOTIDE SEQUENCE</scope>
    <source>
        <tissue evidence="2">Cladode</tissue>
    </source>
</reference>
<keyword evidence="1" id="KW-0812">Transmembrane</keyword>
<feature type="transmembrane region" description="Helical" evidence="1">
    <location>
        <begin position="65"/>
        <end position="86"/>
    </location>
</feature>
<sequence>MAICPKAFWFGFLICSHLIIARHSHFLYIVGGVSVNLVWLLSVPMVRKCDIRIFLCSGKFSGFEIFQILWLLDVVFKGAPCTFLFLNFKIKPAPHVIPCQY</sequence>
<name>A0A7C8Z9X4_OPUST</name>